<gene>
    <name evidence="2" type="ORF">E6H05_09070</name>
</gene>
<protein>
    <submittedName>
        <fullName evidence="2">Peptidase C45</fullName>
    </submittedName>
</protein>
<organism evidence="2 3">
    <name type="scientific">Candidatus Segetimicrobium genomatis</name>
    <dbReference type="NCBI Taxonomy" id="2569760"/>
    <lineage>
        <taxon>Bacteria</taxon>
        <taxon>Bacillati</taxon>
        <taxon>Candidatus Sysuimicrobiota</taxon>
        <taxon>Candidatus Sysuimicrobiia</taxon>
        <taxon>Candidatus Sysuimicrobiales</taxon>
        <taxon>Candidatus Segetimicrobiaceae</taxon>
        <taxon>Candidatus Segetimicrobium</taxon>
    </lineage>
</organism>
<dbReference type="PANTHER" id="PTHR34180">
    <property type="entry name" value="PEPTIDASE C45"/>
    <property type="match status" value="1"/>
</dbReference>
<dbReference type="InterPro" id="IPR005079">
    <property type="entry name" value="Peptidase_C45_hydrolase"/>
</dbReference>
<evidence type="ECO:0000313" key="3">
    <source>
        <dbReference type="Proteomes" id="UP000318834"/>
    </source>
</evidence>
<dbReference type="Proteomes" id="UP000318834">
    <property type="component" value="Unassembled WGS sequence"/>
</dbReference>
<reference evidence="2 3" key="1">
    <citation type="journal article" date="2019" name="Nat. Microbiol.">
        <title>Mediterranean grassland soil C-N compound turnover is dependent on rainfall and depth, and is mediated by genomically divergent microorganisms.</title>
        <authorList>
            <person name="Diamond S."/>
            <person name="Andeer P.F."/>
            <person name="Li Z."/>
            <person name="Crits-Christoph A."/>
            <person name="Burstein D."/>
            <person name="Anantharaman K."/>
            <person name="Lane K.R."/>
            <person name="Thomas B.C."/>
            <person name="Pan C."/>
            <person name="Northen T.R."/>
            <person name="Banfield J.F."/>
        </authorList>
    </citation>
    <scope>NUCLEOTIDE SEQUENCE [LARGE SCALE GENOMIC DNA]</scope>
    <source>
        <strain evidence="2">NP_8</strain>
    </source>
</reference>
<dbReference type="InterPro" id="IPR047794">
    <property type="entry name" value="C45_proenzyme-like"/>
</dbReference>
<dbReference type="Gene3D" id="3.60.60.10">
    <property type="entry name" value="Penicillin V Acylase, Chain A"/>
    <property type="match status" value="1"/>
</dbReference>
<proteinExistence type="predicted"/>
<dbReference type="PANTHER" id="PTHR34180:SF1">
    <property type="entry name" value="BETA-ALANYL-DOPAMINE_CARCININE HYDROLASE"/>
    <property type="match status" value="1"/>
</dbReference>
<dbReference type="EMBL" id="VBAP01000066">
    <property type="protein sequence ID" value="TMI73813.1"/>
    <property type="molecule type" value="Genomic_DNA"/>
</dbReference>
<evidence type="ECO:0000259" key="1">
    <source>
        <dbReference type="Pfam" id="PF03417"/>
    </source>
</evidence>
<dbReference type="NCBIfam" id="NF040521">
    <property type="entry name" value="C45_proenzyme"/>
    <property type="match status" value="1"/>
</dbReference>
<dbReference type="Pfam" id="PF03417">
    <property type="entry name" value="AAT"/>
    <property type="match status" value="1"/>
</dbReference>
<name>A0A537IR43_9BACT</name>
<accession>A0A537IR43</accession>
<comment type="caution">
    <text evidence="2">The sequence shown here is derived from an EMBL/GenBank/DDBJ whole genome shotgun (WGS) entry which is preliminary data.</text>
</comment>
<dbReference type="InterPro" id="IPR047801">
    <property type="entry name" value="Peptidase_C45"/>
</dbReference>
<evidence type="ECO:0000313" key="2">
    <source>
        <dbReference type="EMBL" id="TMI73813.1"/>
    </source>
</evidence>
<dbReference type="Gene3D" id="1.10.10.2120">
    <property type="match status" value="1"/>
</dbReference>
<sequence length="371" mass="40657">MAELRILELSGAPYEAGFHHGRDAAELIAHNLEVYFDRFQREARLSPDEVRGRAHRYLQVIEAADPAYAEAMRGAAEGSRLPLDDIAVLNARYELIYSQYSSINREKAAHVPAGGCTAFAVTPDASVDGHLWLGQNWDWFPQVRGVVLRARQPDGFTVAAFTEAGIVGGKIGMNSAGLGLVINGLLSSRDDWTRLRTPFHVRTWRILHSRALSEAVRVITAEERSCSANFLLGQANGRAEVVDIEAAPHAACTLAPVGGLLAHTNHFVDPAALSLWQPLAEEKTSTYQRAARIQHLLGESRRAGTLHAQGFQAILRDHAGHPDSVCRHPNPGLPEEERVETVVSVLHDLTARRMYIAGGTPCQTPFQEIPL</sequence>
<feature type="domain" description="Peptidase C45 hydrolase" evidence="1">
    <location>
        <begin position="130"/>
        <end position="360"/>
    </location>
</feature>
<dbReference type="AlphaFoldDB" id="A0A537IR43"/>